<dbReference type="InterPro" id="IPR015912">
    <property type="entry name" value="Phosphofructokinase_CS"/>
</dbReference>
<protein>
    <recommendedName>
        <fullName evidence="4">6-phosphofructokinase</fullName>
        <ecNumber evidence="4">2.7.1.11</ecNumber>
    </recommendedName>
</protein>
<dbReference type="GO" id="GO:0003872">
    <property type="term" value="F:6-phosphofructokinase activity"/>
    <property type="evidence" value="ECO:0007669"/>
    <property type="project" value="UniProtKB-EC"/>
</dbReference>
<keyword evidence="6" id="KW-0021">Allosteric enzyme</keyword>
<dbReference type="PANTHER" id="PTHR13697">
    <property type="entry name" value="PHOSPHOFRUCTOKINASE"/>
    <property type="match status" value="1"/>
</dbReference>
<evidence type="ECO:0000256" key="14">
    <source>
        <dbReference type="ARBA" id="ARBA00048070"/>
    </source>
</evidence>
<evidence type="ECO:0000256" key="1">
    <source>
        <dbReference type="ARBA" id="ARBA00001946"/>
    </source>
</evidence>
<dbReference type="AlphaFoldDB" id="A0A8D8QAZ7"/>
<keyword evidence="5" id="KW-0963">Cytoplasm</keyword>
<dbReference type="InterPro" id="IPR000023">
    <property type="entry name" value="Phosphofructokinase_dom"/>
</dbReference>
<dbReference type="GO" id="GO:0061621">
    <property type="term" value="P:canonical glycolysis"/>
    <property type="evidence" value="ECO:0007669"/>
    <property type="project" value="TreeGrafter"/>
</dbReference>
<evidence type="ECO:0000256" key="8">
    <source>
        <dbReference type="ARBA" id="ARBA00022723"/>
    </source>
</evidence>
<keyword evidence="9" id="KW-0547">Nucleotide-binding</keyword>
<dbReference type="GO" id="GO:0042802">
    <property type="term" value="F:identical protein binding"/>
    <property type="evidence" value="ECO:0007669"/>
    <property type="project" value="TreeGrafter"/>
</dbReference>
<evidence type="ECO:0000256" key="13">
    <source>
        <dbReference type="ARBA" id="ARBA00023152"/>
    </source>
</evidence>
<reference evidence="16" key="1">
    <citation type="submission" date="2021-05" db="EMBL/GenBank/DDBJ databases">
        <authorList>
            <person name="Alioto T."/>
            <person name="Alioto T."/>
            <person name="Gomez Garrido J."/>
        </authorList>
    </citation>
    <scope>NUCLEOTIDE SEQUENCE</scope>
</reference>
<name>A0A8D8QAZ7_9HEMI</name>
<comment type="cofactor">
    <cofactor evidence="1">
        <name>Mg(2+)</name>
        <dbReference type="ChEBI" id="CHEBI:18420"/>
    </cofactor>
</comment>
<dbReference type="GO" id="GO:0030388">
    <property type="term" value="P:fructose 1,6-bisphosphate metabolic process"/>
    <property type="evidence" value="ECO:0007669"/>
    <property type="project" value="TreeGrafter"/>
</dbReference>
<comment type="catalytic activity">
    <reaction evidence="14">
        <text>beta-D-fructose 6-phosphate + ATP = beta-D-fructose 1,6-bisphosphate + ADP + H(+)</text>
        <dbReference type="Rhea" id="RHEA:16109"/>
        <dbReference type="ChEBI" id="CHEBI:15378"/>
        <dbReference type="ChEBI" id="CHEBI:30616"/>
        <dbReference type="ChEBI" id="CHEBI:32966"/>
        <dbReference type="ChEBI" id="CHEBI:57634"/>
        <dbReference type="ChEBI" id="CHEBI:456216"/>
        <dbReference type="EC" id="2.7.1.11"/>
    </reaction>
</comment>
<evidence type="ECO:0000256" key="6">
    <source>
        <dbReference type="ARBA" id="ARBA00022533"/>
    </source>
</evidence>
<keyword evidence="12" id="KW-0460">Magnesium</keyword>
<keyword evidence="11" id="KW-0067">ATP-binding</keyword>
<evidence type="ECO:0000256" key="2">
    <source>
        <dbReference type="ARBA" id="ARBA00004496"/>
    </source>
</evidence>
<dbReference type="PROSITE" id="PS00433">
    <property type="entry name" value="PHOSPHOFRUCTOKINASE"/>
    <property type="match status" value="1"/>
</dbReference>
<dbReference type="InterPro" id="IPR022953">
    <property type="entry name" value="ATP_PFK"/>
</dbReference>
<keyword evidence="8" id="KW-0479">Metal-binding</keyword>
<evidence type="ECO:0000256" key="12">
    <source>
        <dbReference type="ARBA" id="ARBA00022842"/>
    </source>
</evidence>
<evidence type="ECO:0000256" key="3">
    <source>
        <dbReference type="ARBA" id="ARBA00004679"/>
    </source>
</evidence>
<evidence type="ECO:0000256" key="11">
    <source>
        <dbReference type="ARBA" id="ARBA00022840"/>
    </source>
</evidence>
<dbReference type="PRINTS" id="PR00476">
    <property type="entry name" value="PHFRCTKINASE"/>
</dbReference>
<dbReference type="Pfam" id="PF00365">
    <property type="entry name" value="PFK"/>
    <property type="match status" value="1"/>
</dbReference>
<evidence type="ECO:0000313" key="16">
    <source>
        <dbReference type="EMBL" id="CAG6628200.1"/>
    </source>
</evidence>
<evidence type="ECO:0000256" key="4">
    <source>
        <dbReference type="ARBA" id="ARBA00012055"/>
    </source>
</evidence>
<dbReference type="GO" id="GO:0046872">
    <property type="term" value="F:metal ion binding"/>
    <property type="evidence" value="ECO:0007669"/>
    <property type="project" value="UniProtKB-KW"/>
</dbReference>
<evidence type="ECO:0000256" key="5">
    <source>
        <dbReference type="ARBA" id="ARBA00022490"/>
    </source>
</evidence>
<dbReference type="GO" id="GO:0048029">
    <property type="term" value="F:monosaccharide binding"/>
    <property type="evidence" value="ECO:0007669"/>
    <property type="project" value="TreeGrafter"/>
</dbReference>
<sequence length="132" mass="14876">MGRKCGDLTIASAIAGKCEFLIIPGIKFNIDNLINEIKNKISKGINNAIIIITENICNIKKFSEYIKKKINKEIRTIILGHVQRGGKPISYDRILGYRMGTYAINLLIKGHKNVCVGIKNNKFIYNDILKLI</sequence>
<keyword evidence="13" id="KW-0324">Glycolysis</keyword>
<proteinExistence type="predicted"/>
<dbReference type="InterPro" id="IPR035966">
    <property type="entry name" value="PKF_sf"/>
</dbReference>
<comment type="subcellular location">
    <subcellularLocation>
        <location evidence="2">Cytoplasm</location>
    </subcellularLocation>
</comment>
<dbReference type="FunFam" id="3.40.50.460:FF:000002">
    <property type="entry name" value="ATP-dependent 6-phosphofructokinase"/>
    <property type="match status" value="1"/>
</dbReference>
<evidence type="ECO:0000259" key="15">
    <source>
        <dbReference type="Pfam" id="PF00365"/>
    </source>
</evidence>
<dbReference type="GO" id="GO:0005524">
    <property type="term" value="F:ATP binding"/>
    <property type="evidence" value="ECO:0007669"/>
    <property type="project" value="UniProtKB-KW"/>
</dbReference>
<dbReference type="UniPathway" id="UPA00109">
    <property type="reaction ID" value="UER00182"/>
</dbReference>
<dbReference type="SUPFAM" id="SSF53784">
    <property type="entry name" value="Phosphofructokinase"/>
    <property type="match status" value="1"/>
</dbReference>
<dbReference type="EMBL" id="HBUF01067608">
    <property type="protein sequence ID" value="CAG6628200.1"/>
    <property type="molecule type" value="Transcribed_RNA"/>
</dbReference>
<organism evidence="16">
    <name type="scientific">Cacopsylla melanoneura</name>
    <dbReference type="NCBI Taxonomy" id="428564"/>
    <lineage>
        <taxon>Eukaryota</taxon>
        <taxon>Metazoa</taxon>
        <taxon>Ecdysozoa</taxon>
        <taxon>Arthropoda</taxon>
        <taxon>Hexapoda</taxon>
        <taxon>Insecta</taxon>
        <taxon>Pterygota</taxon>
        <taxon>Neoptera</taxon>
        <taxon>Paraneoptera</taxon>
        <taxon>Hemiptera</taxon>
        <taxon>Sternorrhyncha</taxon>
        <taxon>Psylloidea</taxon>
        <taxon>Psyllidae</taxon>
        <taxon>Psyllinae</taxon>
        <taxon>Cacopsylla</taxon>
    </lineage>
</organism>
<dbReference type="GO" id="GO:0016208">
    <property type="term" value="F:AMP binding"/>
    <property type="evidence" value="ECO:0007669"/>
    <property type="project" value="TreeGrafter"/>
</dbReference>
<dbReference type="GO" id="GO:0070095">
    <property type="term" value="F:fructose-6-phosphate binding"/>
    <property type="evidence" value="ECO:0007669"/>
    <property type="project" value="TreeGrafter"/>
</dbReference>
<feature type="domain" description="Phosphofructokinase" evidence="15">
    <location>
        <begin position="1"/>
        <end position="107"/>
    </location>
</feature>
<dbReference type="EC" id="2.7.1.11" evidence="4"/>
<dbReference type="GO" id="GO:0006002">
    <property type="term" value="P:fructose 6-phosphate metabolic process"/>
    <property type="evidence" value="ECO:0007669"/>
    <property type="project" value="InterPro"/>
</dbReference>
<evidence type="ECO:0000256" key="10">
    <source>
        <dbReference type="ARBA" id="ARBA00022777"/>
    </source>
</evidence>
<dbReference type="Gene3D" id="3.40.50.460">
    <property type="entry name" value="Phosphofructokinase domain"/>
    <property type="match status" value="1"/>
</dbReference>
<keyword evidence="7" id="KW-0808">Transferase</keyword>
<accession>A0A8D8QAZ7</accession>
<comment type="pathway">
    <text evidence="3">Carbohydrate degradation; glycolysis; D-glyceraldehyde 3-phosphate and glycerone phosphate from D-glucose: step 3/4.</text>
</comment>
<evidence type="ECO:0000256" key="9">
    <source>
        <dbReference type="ARBA" id="ARBA00022741"/>
    </source>
</evidence>
<evidence type="ECO:0000256" key="7">
    <source>
        <dbReference type="ARBA" id="ARBA00022679"/>
    </source>
</evidence>
<keyword evidence="10 16" id="KW-0418">Kinase</keyword>
<dbReference type="PANTHER" id="PTHR13697:SF4">
    <property type="entry name" value="ATP-DEPENDENT 6-PHOSPHOFRUCTOKINASE"/>
    <property type="match status" value="1"/>
</dbReference>
<dbReference type="GO" id="GO:0005945">
    <property type="term" value="C:6-phosphofructokinase complex"/>
    <property type="evidence" value="ECO:0007669"/>
    <property type="project" value="TreeGrafter"/>
</dbReference>
<dbReference type="Gene3D" id="3.40.50.450">
    <property type="match status" value="1"/>
</dbReference>